<dbReference type="AlphaFoldDB" id="A0AAN8I274"/>
<dbReference type="EMBL" id="JAKLMC020000024">
    <property type="protein sequence ID" value="KAK5950747.1"/>
    <property type="molecule type" value="Genomic_DNA"/>
</dbReference>
<feature type="region of interest" description="Disordered" evidence="1">
    <location>
        <begin position="432"/>
        <end position="454"/>
    </location>
</feature>
<protein>
    <submittedName>
        <fullName evidence="2">Uncharacterized protein</fullName>
    </submittedName>
</protein>
<evidence type="ECO:0000313" key="3">
    <source>
        <dbReference type="Proteomes" id="UP001316803"/>
    </source>
</evidence>
<name>A0AAN8I274_9EURO</name>
<comment type="caution">
    <text evidence="2">The sequence shown here is derived from an EMBL/GenBank/DDBJ whole genome shotgun (WGS) entry which is preliminary data.</text>
</comment>
<reference evidence="2 3" key="1">
    <citation type="submission" date="2022-12" db="EMBL/GenBank/DDBJ databases">
        <title>Genomic features and morphological characterization of a novel Knufia sp. strain isolated from spacecraft assembly facility.</title>
        <authorList>
            <person name="Teixeira M."/>
            <person name="Chander A.M."/>
            <person name="Stajich J.E."/>
            <person name="Venkateswaran K."/>
        </authorList>
    </citation>
    <scope>NUCLEOTIDE SEQUENCE [LARGE SCALE GENOMIC DNA]</scope>
    <source>
        <strain evidence="2 3">FJI-L2-BK-P2</strain>
    </source>
</reference>
<keyword evidence="3" id="KW-1185">Reference proteome</keyword>
<accession>A0AAN8I274</accession>
<dbReference type="Proteomes" id="UP001316803">
    <property type="component" value="Unassembled WGS sequence"/>
</dbReference>
<feature type="compositionally biased region" description="Low complexity" evidence="1">
    <location>
        <begin position="521"/>
        <end position="530"/>
    </location>
</feature>
<evidence type="ECO:0000313" key="2">
    <source>
        <dbReference type="EMBL" id="KAK5950747.1"/>
    </source>
</evidence>
<evidence type="ECO:0000256" key="1">
    <source>
        <dbReference type="SAM" id="MobiDB-lite"/>
    </source>
</evidence>
<gene>
    <name evidence="2" type="ORF">OHC33_008130</name>
</gene>
<feature type="region of interest" description="Disordered" evidence="1">
    <location>
        <begin position="503"/>
        <end position="534"/>
    </location>
</feature>
<sequence length="598" mass="63904">MATCNIFFVNKYSQPGQYQDYSFFSDLPKVAPNPTGAPIHSNVFQSTTLTRNEDWSIGMTSTHYAWCGTTDKKLAANAKIDRSMSKFAALGNESAPGSTLKMINKAGSPAFRSTPALTTNAGSFAIETGNDFDANTGFVFGYGATDGEGRLKSLVTMDASANATVNIVPATRFYLAAHSSSVGTMIDATVASKNAASIDFTKNAGMYGAIVIHEANGGFSVKYTSQADFTKAVEVASEPAPEPKPAPASRSTEVDPRDVELAQLRQQVQQMQIQLYAALNGNRTSTAPDAPSTNSAPSSTTQRPLPPTTTSTTPTTITPPKDPYPTTKPATTWYKATLPFRNTPGQSRRRDIRDRLTTHMASHGYTYEGGSIDSNLVAMYSHSAGCYGAWHSVRQASSDWSDASASLPRHLRQYVGEEVRMCLAQESRGLWRVPSSSSSSGNGSVRGGMSHGGRNSVNGFRHERESSNGAVKVLTNGVAEHRRESSRGSGKVLTNGVKAANGVNGARTVNGANGVHHDRSPVSSVSSRSSTPAKHLTNGITAEAVKPPVNVVNGVGGKYDYPHGEEDPIMKAKKMRARQVLIDEGLEEYAGGWRVPRY</sequence>
<proteinExistence type="predicted"/>
<feature type="region of interest" description="Disordered" evidence="1">
    <location>
        <begin position="282"/>
        <end position="332"/>
    </location>
</feature>
<feature type="region of interest" description="Disordered" evidence="1">
    <location>
        <begin position="234"/>
        <end position="256"/>
    </location>
</feature>
<feature type="compositionally biased region" description="Low complexity" evidence="1">
    <location>
        <begin position="432"/>
        <end position="443"/>
    </location>
</feature>
<organism evidence="2 3">
    <name type="scientific">Knufia fluminis</name>
    <dbReference type="NCBI Taxonomy" id="191047"/>
    <lineage>
        <taxon>Eukaryota</taxon>
        <taxon>Fungi</taxon>
        <taxon>Dikarya</taxon>
        <taxon>Ascomycota</taxon>
        <taxon>Pezizomycotina</taxon>
        <taxon>Eurotiomycetes</taxon>
        <taxon>Chaetothyriomycetidae</taxon>
        <taxon>Chaetothyriales</taxon>
        <taxon>Trichomeriaceae</taxon>
        <taxon>Knufia</taxon>
    </lineage>
</organism>